<comment type="caution">
    <text evidence="3">The sequence shown here is derived from an EMBL/GenBank/DDBJ whole genome shotgun (WGS) entry which is preliminary data.</text>
</comment>
<evidence type="ECO:0000313" key="4">
    <source>
        <dbReference type="Proteomes" id="UP000244893"/>
    </source>
</evidence>
<keyword evidence="2" id="KW-0472">Membrane</keyword>
<protein>
    <submittedName>
        <fullName evidence="3">RDD family protein</fullName>
    </submittedName>
</protein>
<name>A0A2V1HVR0_9MICO</name>
<dbReference type="AlphaFoldDB" id="A0A2V1HVR0"/>
<dbReference type="InterPro" id="IPR016795">
    <property type="entry name" value="UCP021697"/>
</dbReference>
<organism evidence="3 4">
    <name type="scientific">Amnibacterium flavum</name>
    <dbReference type="NCBI Taxonomy" id="2173173"/>
    <lineage>
        <taxon>Bacteria</taxon>
        <taxon>Bacillati</taxon>
        <taxon>Actinomycetota</taxon>
        <taxon>Actinomycetes</taxon>
        <taxon>Micrococcales</taxon>
        <taxon>Microbacteriaceae</taxon>
        <taxon>Amnibacterium</taxon>
    </lineage>
</organism>
<dbReference type="OrthoDB" id="5187110at2"/>
<keyword evidence="2" id="KW-0812">Transmembrane</keyword>
<dbReference type="InterPro" id="IPR051791">
    <property type="entry name" value="Pra-immunoreactive"/>
</dbReference>
<proteinExistence type="predicted"/>
<dbReference type="Proteomes" id="UP000244893">
    <property type="component" value="Unassembled WGS sequence"/>
</dbReference>
<accession>A0A2V1HVR0</accession>
<evidence type="ECO:0000313" key="3">
    <source>
        <dbReference type="EMBL" id="PVZ94254.1"/>
    </source>
</evidence>
<feature type="region of interest" description="Disordered" evidence="1">
    <location>
        <begin position="1"/>
        <end position="26"/>
    </location>
</feature>
<dbReference type="EMBL" id="QEOP01000002">
    <property type="protein sequence ID" value="PVZ94254.1"/>
    <property type="molecule type" value="Genomic_DNA"/>
</dbReference>
<dbReference type="PANTHER" id="PTHR36115:SF6">
    <property type="entry name" value="PROLINE-RICH ANTIGEN HOMOLOG"/>
    <property type="match status" value="1"/>
</dbReference>
<evidence type="ECO:0000256" key="1">
    <source>
        <dbReference type="SAM" id="MobiDB-lite"/>
    </source>
</evidence>
<feature type="transmembrane region" description="Helical" evidence="2">
    <location>
        <begin position="57"/>
        <end position="85"/>
    </location>
</feature>
<gene>
    <name evidence="3" type="ORF">DDQ50_10960</name>
</gene>
<feature type="transmembrane region" description="Helical" evidence="2">
    <location>
        <begin position="34"/>
        <end position="51"/>
    </location>
</feature>
<evidence type="ECO:0000256" key="2">
    <source>
        <dbReference type="SAM" id="Phobius"/>
    </source>
</evidence>
<dbReference type="PANTHER" id="PTHR36115">
    <property type="entry name" value="PROLINE-RICH ANTIGEN HOMOLOG-RELATED"/>
    <property type="match status" value="1"/>
</dbReference>
<keyword evidence="4" id="KW-1185">Reference proteome</keyword>
<dbReference type="PIRSF" id="PIRSF021697">
    <property type="entry name" value="UCP021697"/>
    <property type="match status" value="1"/>
</dbReference>
<keyword evidence="2" id="KW-1133">Transmembrane helix</keyword>
<reference evidence="3 4" key="1">
    <citation type="submission" date="2018-05" db="EMBL/GenBank/DDBJ databases">
        <title>Amnibacterium sp. M8JJ-5, whole genome shotgun sequence.</title>
        <authorList>
            <person name="Tuo L."/>
        </authorList>
    </citation>
    <scope>NUCLEOTIDE SEQUENCE [LARGE SCALE GENOMIC DNA]</scope>
    <source>
        <strain evidence="3 4">M8JJ-5</strain>
    </source>
</reference>
<sequence>MSASASASEADYPGRRLGRPAEGPGSVARTNRRLAAIGIDFALCAIIYYAFFFGSDWASLAIFAGEQIVLVTLLGGGVGHLLLGLRVVRLDGRWAGWWRPTVRTLLLCLLIPAAIWDRDQRGLHDVFAGTVLIRR</sequence>